<keyword evidence="2" id="KW-1185">Reference proteome</keyword>
<gene>
    <name evidence="1" type="ORF">ACFP7A_10800</name>
</gene>
<dbReference type="PIRSF" id="PIRSF010386">
    <property type="entry name" value="RocB"/>
    <property type="match status" value="1"/>
</dbReference>
<dbReference type="InterPro" id="IPR012166">
    <property type="entry name" value="Uncharacterised_RocB"/>
</dbReference>
<dbReference type="RefSeq" id="WP_253076666.1">
    <property type="nucleotide sequence ID" value="NZ_JAMXWN010000010.1"/>
</dbReference>
<protein>
    <submittedName>
        <fullName evidence="1">M20/M25/M40 family metallo-hydrolase</fullName>
    </submittedName>
</protein>
<evidence type="ECO:0000313" key="2">
    <source>
        <dbReference type="Proteomes" id="UP001596267"/>
    </source>
</evidence>
<reference evidence="2" key="1">
    <citation type="journal article" date="2019" name="Int. J. Syst. Evol. Microbiol.">
        <title>The Global Catalogue of Microorganisms (GCM) 10K type strain sequencing project: providing services to taxonomists for standard genome sequencing and annotation.</title>
        <authorList>
            <consortium name="The Broad Institute Genomics Platform"/>
            <consortium name="The Broad Institute Genome Sequencing Center for Infectious Disease"/>
            <person name="Wu L."/>
            <person name="Ma J."/>
        </authorList>
    </citation>
    <scope>NUCLEOTIDE SEQUENCE [LARGE SCALE GENOMIC DNA]</scope>
    <source>
        <strain evidence="2">CCUG 42001</strain>
    </source>
</reference>
<dbReference type="Proteomes" id="UP001596267">
    <property type="component" value="Unassembled WGS sequence"/>
</dbReference>
<dbReference type="InterPro" id="IPR002933">
    <property type="entry name" value="Peptidase_M20"/>
</dbReference>
<organism evidence="1 2">
    <name type="scientific">Sporolactobacillus kofuensis</name>
    <dbReference type="NCBI Taxonomy" id="269672"/>
    <lineage>
        <taxon>Bacteria</taxon>
        <taxon>Bacillati</taxon>
        <taxon>Bacillota</taxon>
        <taxon>Bacilli</taxon>
        <taxon>Bacillales</taxon>
        <taxon>Sporolactobacillaceae</taxon>
        <taxon>Sporolactobacillus</taxon>
    </lineage>
</organism>
<sequence>MYDEIKDFPVKAQAEALTRALVSVKSVNGTDGEVSMADKLESIIRSFPYFKQHPEQVWTQVLKEDALGRKNVFALLKSTFENKQTIIYHGHMDTVGIDDFGSLEEHALDPDFLQRYFADYAKDRDVQDDAATGDWLFGRGALDMKSGDAVHLCNLLYYSEHREQLHGNILVMFNPVEENDHEGVMKAVDELIRLKKEQNLDYLLAINGDFVSPLYKGDARRYVYTGSAGKLLGCFYIRGRETHVGETLAGIDPTLIASKINSALNNNMDCAEKIADEVILPPSCLYLRDQKAFYNVQTAGTTHLYFNYFLYERTPKAVLAQLKDTAQKACDDLELFFREQYTVFSRNCGLEGQSPDWAIEVMTYEAFVDSLKLKGVPVEEITDQVVEDHPHEDFRKISYKIIEALEAHAGDNRPKVIVFFAPPYCPHNYLREEVQVERRCDQILDQVLREAELETGETFAKKRFFPYLADSSYLAMSETAEETASILGNFPGWGKTYSVPLEQIRKLNIPVLDMGVYGKRAHTWMERVYKPYSFGVLPQLIRSMTQKVLDEFA</sequence>
<dbReference type="PANTHER" id="PTHR43808">
    <property type="entry name" value="ACETYLORNITHINE DEACETYLASE"/>
    <property type="match status" value="1"/>
</dbReference>
<evidence type="ECO:0000313" key="1">
    <source>
        <dbReference type="EMBL" id="MFC6387093.1"/>
    </source>
</evidence>
<accession>A0ABW1WIC0</accession>
<proteinExistence type="predicted"/>
<name>A0ABW1WIC0_9BACL</name>
<dbReference type="Pfam" id="PF01546">
    <property type="entry name" value="Peptidase_M20"/>
    <property type="match status" value="1"/>
</dbReference>
<dbReference type="PANTHER" id="PTHR43808:SF27">
    <property type="entry name" value="PROTEIN ROCB"/>
    <property type="match status" value="1"/>
</dbReference>
<comment type="caution">
    <text evidence="1">The sequence shown here is derived from an EMBL/GenBank/DDBJ whole genome shotgun (WGS) entry which is preliminary data.</text>
</comment>
<dbReference type="InterPro" id="IPR050072">
    <property type="entry name" value="Peptidase_M20A"/>
</dbReference>
<dbReference type="EMBL" id="JBHSTQ010000010">
    <property type="protein sequence ID" value="MFC6387093.1"/>
    <property type="molecule type" value="Genomic_DNA"/>
</dbReference>
<dbReference type="SUPFAM" id="SSF53187">
    <property type="entry name" value="Zn-dependent exopeptidases"/>
    <property type="match status" value="1"/>
</dbReference>
<dbReference type="Gene3D" id="3.40.630.10">
    <property type="entry name" value="Zn peptidases"/>
    <property type="match status" value="1"/>
</dbReference>